<dbReference type="Proteomes" id="UP001497516">
    <property type="component" value="Chromosome 9"/>
</dbReference>
<accession>A0AAV2GT38</accession>
<dbReference type="EMBL" id="OZ034822">
    <property type="protein sequence ID" value="CAL1413854.1"/>
    <property type="molecule type" value="Genomic_DNA"/>
</dbReference>
<gene>
    <name evidence="3" type="ORF">LTRI10_LOCUS53053</name>
</gene>
<dbReference type="AlphaFoldDB" id="A0AAV2GT38"/>
<proteinExistence type="predicted"/>
<dbReference type="PANTHER" id="PTHR43383:SF2">
    <property type="entry name" value="AMIDOHYDROLASE 2 FAMILY PROTEIN"/>
    <property type="match status" value="1"/>
</dbReference>
<evidence type="ECO:0000259" key="2">
    <source>
        <dbReference type="Pfam" id="PF07727"/>
    </source>
</evidence>
<feature type="compositionally biased region" description="Acidic residues" evidence="1">
    <location>
        <begin position="1"/>
        <end position="18"/>
    </location>
</feature>
<feature type="domain" description="Reverse transcriptase Ty1/copia-type" evidence="2">
    <location>
        <begin position="112"/>
        <end position="351"/>
    </location>
</feature>
<dbReference type="PANTHER" id="PTHR43383">
    <property type="entry name" value="NODULIN 6"/>
    <property type="match status" value="1"/>
</dbReference>
<reference evidence="3 4" key="1">
    <citation type="submission" date="2024-04" db="EMBL/GenBank/DDBJ databases">
        <authorList>
            <person name="Fracassetti M."/>
        </authorList>
    </citation>
    <scope>NUCLEOTIDE SEQUENCE [LARGE SCALE GENOMIC DNA]</scope>
</reference>
<protein>
    <recommendedName>
        <fullName evidence="2">Reverse transcriptase Ty1/copia-type domain-containing protein</fullName>
    </recommendedName>
</protein>
<dbReference type="InterPro" id="IPR013103">
    <property type="entry name" value="RVT_2"/>
</dbReference>
<feature type="region of interest" description="Disordered" evidence="1">
    <location>
        <begin position="1"/>
        <end position="40"/>
    </location>
</feature>
<dbReference type="Pfam" id="PF07727">
    <property type="entry name" value="RVT_2"/>
    <property type="match status" value="1"/>
</dbReference>
<organism evidence="3 4">
    <name type="scientific">Linum trigynum</name>
    <dbReference type="NCBI Taxonomy" id="586398"/>
    <lineage>
        <taxon>Eukaryota</taxon>
        <taxon>Viridiplantae</taxon>
        <taxon>Streptophyta</taxon>
        <taxon>Embryophyta</taxon>
        <taxon>Tracheophyta</taxon>
        <taxon>Spermatophyta</taxon>
        <taxon>Magnoliopsida</taxon>
        <taxon>eudicotyledons</taxon>
        <taxon>Gunneridae</taxon>
        <taxon>Pentapetalae</taxon>
        <taxon>rosids</taxon>
        <taxon>fabids</taxon>
        <taxon>Malpighiales</taxon>
        <taxon>Linaceae</taxon>
        <taxon>Linum</taxon>
    </lineage>
</organism>
<keyword evidence="4" id="KW-1185">Reference proteome</keyword>
<evidence type="ECO:0000313" key="4">
    <source>
        <dbReference type="Proteomes" id="UP001497516"/>
    </source>
</evidence>
<name>A0AAV2GT38_9ROSI</name>
<sequence length="393" mass="44683">MDDPTAEFQSEEEAEGEGGTDLAHQPTQSPIPLRKSDRTSHPPLWHQDYFVGTSQSKYPMSSYMNYSQLSQQQKHYSLAVTNLQDPQTFDEAMKEEWWREAVREELRALIANHTWDIVDCPVGKKLIGNKWIFKTKLLADGAIERYKARLVAQGFTQIPGIDFLDTFSPVAKINTIKILMAVAAVKDWHLSQMDISNAFLNGDLEEEVYMKIPQGIEGMEGKACRLRKSLYGLKQASRQWYAKLTEALISFGFTQSYSDYSLFTKKNDKGIAVVLVYVDDLIFSGDNEELIQEAKDFLSRQFKVRDLGKLKYFLGLEVARSSSGISITQRKYCLDLLNDTGFLNGKPSKTPSDMKTRLSQCSDEPYKDPHQYKSLIGRLGYLTTTRPDIAFAV</sequence>
<dbReference type="InterPro" id="IPR043502">
    <property type="entry name" value="DNA/RNA_pol_sf"/>
</dbReference>
<evidence type="ECO:0000256" key="1">
    <source>
        <dbReference type="SAM" id="MobiDB-lite"/>
    </source>
</evidence>
<dbReference type="SUPFAM" id="SSF56672">
    <property type="entry name" value="DNA/RNA polymerases"/>
    <property type="match status" value="1"/>
</dbReference>
<evidence type="ECO:0000313" key="3">
    <source>
        <dbReference type="EMBL" id="CAL1413854.1"/>
    </source>
</evidence>